<gene>
    <name evidence="2" type="ORF">M9458_024310</name>
</gene>
<feature type="non-terminal residue" evidence="2">
    <location>
        <position position="1"/>
    </location>
</feature>
<proteinExistence type="predicted"/>
<feature type="region of interest" description="Disordered" evidence="1">
    <location>
        <begin position="91"/>
        <end position="110"/>
    </location>
</feature>
<comment type="caution">
    <text evidence="2">The sequence shown here is derived from an EMBL/GenBank/DDBJ whole genome shotgun (WGS) entry which is preliminary data.</text>
</comment>
<name>A0ABD0PXV8_CIRMR</name>
<evidence type="ECO:0000313" key="2">
    <source>
        <dbReference type="EMBL" id="KAL0178868.1"/>
    </source>
</evidence>
<dbReference type="EMBL" id="JAMKFB020000012">
    <property type="protein sequence ID" value="KAL0178868.1"/>
    <property type="molecule type" value="Genomic_DNA"/>
</dbReference>
<feature type="non-terminal residue" evidence="2">
    <location>
        <position position="156"/>
    </location>
</feature>
<feature type="compositionally biased region" description="Low complexity" evidence="1">
    <location>
        <begin position="29"/>
        <end position="53"/>
    </location>
</feature>
<feature type="compositionally biased region" description="Basic and acidic residues" evidence="1">
    <location>
        <begin position="1"/>
        <end position="11"/>
    </location>
</feature>
<evidence type="ECO:0000256" key="1">
    <source>
        <dbReference type="SAM" id="MobiDB-lite"/>
    </source>
</evidence>
<reference evidence="2 3" key="1">
    <citation type="submission" date="2024-05" db="EMBL/GenBank/DDBJ databases">
        <title>Genome sequencing and assembly of Indian major carp, Cirrhinus mrigala (Hamilton, 1822).</title>
        <authorList>
            <person name="Mohindra V."/>
            <person name="Chowdhury L.M."/>
            <person name="Lal K."/>
            <person name="Jena J.K."/>
        </authorList>
    </citation>
    <scope>NUCLEOTIDE SEQUENCE [LARGE SCALE GENOMIC DNA]</scope>
    <source>
        <strain evidence="2">CM1030</strain>
        <tissue evidence="2">Blood</tissue>
    </source>
</reference>
<dbReference type="AlphaFoldDB" id="A0ABD0PXV8"/>
<feature type="region of interest" description="Disordered" evidence="1">
    <location>
        <begin position="1"/>
        <end position="56"/>
    </location>
</feature>
<evidence type="ECO:0000313" key="3">
    <source>
        <dbReference type="Proteomes" id="UP001529510"/>
    </source>
</evidence>
<dbReference type="Proteomes" id="UP001529510">
    <property type="component" value="Unassembled WGS sequence"/>
</dbReference>
<sequence length="156" mass="16515">CDEASSDRSDSCHVCPSPEEERPPPPYPFCVSSSSSLSSSSSFSAPHPRARPAAPVPECVPPPALSRWSVYSPPPPLLLSSTSLDINSNPKPSVLHLSKRGSLPADPSLPHAPVYIKPPLVLPRHDPCHPALSPRPAAPPWAACACSSRERGLRAP</sequence>
<keyword evidence="3" id="KW-1185">Reference proteome</keyword>
<protein>
    <submittedName>
        <fullName evidence="2">Uncharacterized protein</fullName>
    </submittedName>
</protein>
<organism evidence="2 3">
    <name type="scientific">Cirrhinus mrigala</name>
    <name type="common">Mrigala</name>
    <dbReference type="NCBI Taxonomy" id="683832"/>
    <lineage>
        <taxon>Eukaryota</taxon>
        <taxon>Metazoa</taxon>
        <taxon>Chordata</taxon>
        <taxon>Craniata</taxon>
        <taxon>Vertebrata</taxon>
        <taxon>Euteleostomi</taxon>
        <taxon>Actinopterygii</taxon>
        <taxon>Neopterygii</taxon>
        <taxon>Teleostei</taxon>
        <taxon>Ostariophysi</taxon>
        <taxon>Cypriniformes</taxon>
        <taxon>Cyprinidae</taxon>
        <taxon>Labeoninae</taxon>
        <taxon>Labeonini</taxon>
        <taxon>Cirrhinus</taxon>
    </lineage>
</organism>
<accession>A0ABD0PXV8</accession>